<keyword evidence="2" id="KW-1185">Reference proteome</keyword>
<gene>
    <name evidence="1" type="ORF">tloyanaT_13360</name>
</gene>
<organism evidence="1 2">
    <name type="scientific">Thalassotalea loyana</name>
    <dbReference type="NCBI Taxonomy" id="280483"/>
    <lineage>
        <taxon>Bacteria</taxon>
        <taxon>Pseudomonadati</taxon>
        <taxon>Pseudomonadota</taxon>
        <taxon>Gammaproteobacteria</taxon>
        <taxon>Alteromonadales</taxon>
        <taxon>Colwelliaceae</taxon>
        <taxon>Thalassotalea</taxon>
    </lineage>
</organism>
<name>A0ABQ6HCC4_9GAMM</name>
<dbReference type="RefSeq" id="WP_284296845.1">
    <property type="nucleotide sequence ID" value="NZ_BSSV01000002.1"/>
</dbReference>
<evidence type="ECO:0000313" key="2">
    <source>
        <dbReference type="Proteomes" id="UP001157134"/>
    </source>
</evidence>
<proteinExistence type="predicted"/>
<comment type="caution">
    <text evidence="1">The sequence shown here is derived from an EMBL/GenBank/DDBJ whole genome shotgun (WGS) entry which is preliminary data.</text>
</comment>
<protein>
    <recommendedName>
        <fullName evidence="3">Lytic transglycosylase domain-containing protein</fullName>
    </recommendedName>
</protein>
<sequence>MSKRSYGLNPGDNVLAMSRQVCDVLGYGSTGSADYMLAETAAAETCLGYYQDPTPNGAGFGLTQFDLIGFEDVKQRARAKHKEALRQELDIDVDAAQLADLNDDPMLSLALTRLKYLLIPEPIPRDFVSRAMYWKRYYNTVAGKGTPKHYLKMAEKYLYHLPEKETEHA</sequence>
<evidence type="ECO:0000313" key="1">
    <source>
        <dbReference type="EMBL" id="GLX85084.1"/>
    </source>
</evidence>
<dbReference type="EMBL" id="BSSV01000002">
    <property type="protein sequence ID" value="GLX85084.1"/>
    <property type="molecule type" value="Genomic_DNA"/>
</dbReference>
<reference evidence="1 2" key="1">
    <citation type="submission" date="2023-03" db="EMBL/GenBank/DDBJ databases">
        <title>Thalassotalea loyana LMG 22536T draft genome sequence.</title>
        <authorList>
            <person name="Sawabe T."/>
        </authorList>
    </citation>
    <scope>NUCLEOTIDE SEQUENCE [LARGE SCALE GENOMIC DNA]</scope>
    <source>
        <strain evidence="1 2">LMG 22536</strain>
    </source>
</reference>
<accession>A0ABQ6HCC4</accession>
<dbReference type="Proteomes" id="UP001157134">
    <property type="component" value="Unassembled WGS sequence"/>
</dbReference>
<evidence type="ECO:0008006" key="3">
    <source>
        <dbReference type="Google" id="ProtNLM"/>
    </source>
</evidence>